<accession>A0A346NNG2</accession>
<proteinExistence type="predicted"/>
<protein>
    <submittedName>
        <fullName evidence="1">YfcL family protein</fullName>
    </submittedName>
</protein>
<dbReference type="RefSeq" id="WP_108568283.1">
    <property type="nucleotide sequence ID" value="NZ_CP031769.1"/>
</dbReference>
<evidence type="ECO:0000313" key="2">
    <source>
        <dbReference type="Proteomes" id="UP000262073"/>
    </source>
</evidence>
<dbReference type="InterPro" id="IPR014987">
    <property type="entry name" value="UPF_YfcL"/>
</dbReference>
<sequence length="100" mass="11074">MHTTPLAPADYLVASQHIETALDSVVDHGDDDELFTASYLQGHFAVISKPLEMEPQASLQSLNEAVTQSLNTAFANNELDPDDQQKVWALWSHLVTQAKR</sequence>
<evidence type="ECO:0000313" key="1">
    <source>
        <dbReference type="EMBL" id="AXR07069.1"/>
    </source>
</evidence>
<dbReference type="EMBL" id="CP031769">
    <property type="protein sequence ID" value="AXR07069.1"/>
    <property type="molecule type" value="Genomic_DNA"/>
</dbReference>
<name>A0A346NNG2_9ALTE</name>
<organism evidence="1 2">
    <name type="scientific">Salinimonas sediminis</name>
    <dbReference type="NCBI Taxonomy" id="2303538"/>
    <lineage>
        <taxon>Bacteria</taxon>
        <taxon>Pseudomonadati</taxon>
        <taxon>Pseudomonadota</taxon>
        <taxon>Gammaproteobacteria</taxon>
        <taxon>Alteromonadales</taxon>
        <taxon>Alteromonadaceae</taxon>
        <taxon>Alteromonas/Salinimonas group</taxon>
        <taxon>Salinimonas</taxon>
    </lineage>
</organism>
<keyword evidence="2" id="KW-1185">Reference proteome</keyword>
<reference evidence="1 2" key="1">
    <citation type="submission" date="2018-08" db="EMBL/GenBank/DDBJ databases">
        <title>Salinimonas sediminis sp. nov., a piezophilic bacterium isolated from a deep-sea sediment sample from the New Britain Trench.</title>
        <authorList>
            <person name="Cao J."/>
        </authorList>
    </citation>
    <scope>NUCLEOTIDE SEQUENCE [LARGE SCALE GENOMIC DNA]</scope>
    <source>
        <strain evidence="1 2">N102</strain>
    </source>
</reference>
<dbReference type="OrthoDB" id="5600394at2"/>
<dbReference type="Pfam" id="PF08891">
    <property type="entry name" value="YfcL"/>
    <property type="match status" value="1"/>
</dbReference>
<dbReference type="AlphaFoldDB" id="A0A346NNG2"/>
<dbReference type="Proteomes" id="UP000262073">
    <property type="component" value="Chromosome"/>
</dbReference>
<dbReference type="KEGG" id="salm:D0Y50_12340"/>
<gene>
    <name evidence="1" type="ORF">D0Y50_12340</name>
</gene>